<proteinExistence type="predicted"/>
<gene>
    <name evidence="1" type="ORF">OLC1_LOCUS6253</name>
</gene>
<accession>A0AAV1CIK3</accession>
<name>A0AAV1CIK3_OLDCO</name>
<protein>
    <submittedName>
        <fullName evidence="1">OLC1v1031138C1</fullName>
    </submittedName>
</protein>
<organism evidence="1 2">
    <name type="scientific">Oldenlandia corymbosa var. corymbosa</name>
    <dbReference type="NCBI Taxonomy" id="529605"/>
    <lineage>
        <taxon>Eukaryota</taxon>
        <taxon>Viridiplantae</taxon>
        <taxon>Streptophyta</taxon>
        <taxon>Embryophyta</taxon>
        <taxon>Tracheophyta</taxon>
        <taxon>Spermatophyta</taxon>
        <taxon>Magnoliopsida</taxon>
        <taxon>eudicotyledons</taxon>
        <taxon>Gunneridae</taxon>
        <taxon>Pentapetalae</taxon>
        <taxon>asterids</taxon>
        <taxon>lamiids</taxon>
        <taxon>Gentianales</taxon>
        <taxon>Rubiaceae</taxon>
        <taxon>Rubioideae</taxon>
        <taxon>Spermacoceae</taxon>
        <taxon>Hedyotis-Oldenlandia complex</taxon>
        <taxon>Oldenlandia</taxon>
    </lineage>
</organism>
<dbReference type="EMBL" id="OX459119">
    <property type="protein sequence ID" value="CAI9095240.1"/>
    <property type="molecule type" value="Genomic_DNA"/>
</dbReference>
<sequence length="120" mass="14165">MVEIKENVEVSIDLDLLEANYLRSWIRRAFKFKRNEDVTMNTVRQPCERVITHKVDDGVVLIKDLAEKGLIQSVSVIGFGLVNPRLWHMACKQCFRPVHHEYMYKFTCWICGLEKLTRPR</sequence>
<dbReference type="AlphaFoldDB" id="A0AAV1CIK3"/>
<dbReference type="Proteomes" id="UP001161247">
    <property type="component" value="Chromosome 2"/>
</dbReference>
<evidence type="ECO:0000313" key="1">
    <source>
        <dbReference type="EMBL" id="CAI9095240.1"/>
    </source>
</evidence>
<reference evidence="1" key="1">
    <citation type="submission" date="2023-03" db="EMBL/GenBank/DDBJ databases">
        <authorList>
            <person name="Julca I."/>
        </authorList>
    </citation>
    <scope>NUCLEOTIDE SEQUENCE</scope>
</reference>
<keyword evidence="2" id="KW-1185">Reference proteome</keyword>
<evidence type="ECO:0000313" key="2">
    <source>
        <dbReference type="Proteomes" id="UP001161247"/>
    </source>
</evidence>